<proteinExistence type="predicted"/>
<dbReference type="Proteomes" id="UP000190837">
    <property type="component" value="Unassembled WGS sequence"/>
</dbReference>
<protein>
    <submittedName>
        <fullName evidence="2">Uncharacterized protein</fullName>
    </submittedName>
</protein>
<dbReference type="AlphaFoldDB" id="A0A1C3H6H1"/>
<feature type="chain" id="PRO_5008674935" evidence="1">
    <location>
        <begin position="30"/>
        <end position="401"/>
    </location>
</feature>
<dbReference type="Gene3D" id="2.130.10.10">
    <property type="entry name" value="YVTN repeat-like/Quinoprotein amine dehydrogenase"/>
    <property type="match status" value="1"/>
</dbReference>
<evidence type="ECO:0000313" key="2">
    <source>
        <dbReference type="EMBL" id="SAM70456.1"/>
    </source>
</evidence>
<dbReference type="EMBL" id="FKLO01000073">
    <property type="protein sequence ID" value="SAM70456.1"/>
    <property type="molecule type" value="Genomic_DNA"/>
</dbReference>
<sequence>MKRRQLLLATGAAALARPLWSLQPPGSAAATPVAASAPPETAPPQSLYDPTRYVFVADKGMSNIAVVDLEEERQTDTLRSPVAIRTFASSTDKPWLAISDQRRYAITLINLETRDIQEIPLPSRAFRLTFVPESSKIAVTLEDRVGMIDYRSGEVNILEKTFQNLYTRFNTIFSVYSQTFWVLQENTPLIYQYSYSDPAKGWQTIDIGETRGLGSGAPSFEDRLIAFNTYYADEGIIYFADTGKVIKTGPLYDSKQLNERLLEPFIDNGMKHVIFGDLGGNILIYEPDVSDEPKRLQLGYRPRKFRTGWLDRYLVVGGDRHLSIHPFDNLEERIQLDFGYDEDVTDMWISGDSKLVLYSKEYKPVLSRYNLQTQESLPDIRLNGIVQADWIRMGSTNNVCY</sequence>
<dbReference type="RefSeq" id="WP_079541870.1">
    <property type="nucleotide sequence ID" value="NZ_FKLO01000073.1"/>
</dbReference>
<dbReference type="SUPFAM" id="SSF82171">
    <property type="entry name" value="DPP6 N-terminal domain-like"/>
    <property type="match status" value="1"/>
</dbReference>
<name>A0A1C3H6H1_9GAMM</name>
<reference evidence="3" key="1">
    <citation type="submission" date="2016-04" db="EMBL/GenBank/DDBJ databases">
        <authorList>
            <person name="Tagini F."/>
        </authorList>
    </citation>
    <scope>NUCLEOTIDE SEQUENCE [LARGE SCALE GENOMIC DNA]</scope>
    <source>
        <strain evidence="3">CHUV0807</strain>
    </source>
</reference>
<gene>
    <name evidence="2" type="ORF">CHUV0807_2197</name>
</gene>
<accession>A0A1C3H6H1</accession>
<keyword evidence="1" id="KW-0732">Signal</keyword>
<dbReference type="InterPro" id="IPR015943">
    <property type="entry name" value="WD40/YVTN_repeat-like_dom_sf"/>
</dbReference>
<feature type="signal peptide" evidence="1">
    <location>
        <begin position="1"/>
        <end position="29"/>
    </location>
</feature>
<evidence type="ECO:0000313" key="3">
    <source>
        <dbReference type="Proteomes" id="UP000190837"/>
    </source>
</evidence>
<evidence type="ECO:0000256" key="1">
    <source>
        <dbReference type="SAM" id="SignalP"/>
    </source>
</evidence>
<organism evidence="2 3">
    <name type="scientific">Cardiobacterium hominis</name>
    <dbReference type="NCBI Taxonomy" id="2718"/>
    <lineage>
        <taxon>Bacteria</taxon>
        <taxon>Pseudomonadati</taxon>
        <taxon>Pseudomonadota</taxon>
        <taxon>Gammaproteobacteria</taxon>
        <taxon>Cardiobacteriales</taxon>
        <taxon>Cardiobacteriaceae</taxon>
        <taxon>Cardiobacterium</taxon>
    </lineage>
</organism>